<feature type="compositionally biased region" description="Acidic residues" evidence="1">
    <location>
        <begin position="34"/>
        <end position="43"/>
    </location>
</feature>
<feature type="region of interest" description="Disordered" evidence="1">
    <location>
        <begin position="98"/>
        <end position="196"/>
    </location>
</feature>
<organism evidence="2 3">
    <name type="scientific">Prorocentrum cordatum</name>
    <dbReference type="NCBI Taxonomy" id="2364126"/>
    <lineage>
        <taxon>Eukaryota</taxon>
        <taxon>Sar</taxon>
        <taxon>Alveolata</taxon>
        <taxon>Dinophyceae</taxon>
        <taxon>Prorocentrales</taxon>
        <taxon>Prorocentraceae</taxon>
        <taxon>Prorocentrum</taxon>
    </lineage>
</organism>
<gene>
    <name evidence="2" type="ORF">PCOR1329_LOCUS25460</name>
</gene>
<reference evidence="2" key="1">
    <citation type="submission" date="2023-10" db="EMBL/GenBank/DDBJ databases">
        <authorList>
            <person name="Chen Y."/>
            <person name="Shah S."/>
            <person name="Dougan E. K."/>
            <person name="Thang M."/>
            <person name="Chan C."/>
        </authorList>
    </citation>
    <scope>NUCLEOTIDE SEQUENCE [LARGE SCALE GENOMIC DNA]</scope>
</reference>
<dbReference type="EMBL" id="CAUYUJ010008891">
    <property type="protein sequence ID" value="CAK0825297.1"/>
    <property type="molecule type" value="Genomic_DNA"/>
</dbReference>
<dbReference type="PANTHER" id="PTHR12661:SF5">
    <property type="entry name" value="SUPPRESSOR OF SWI4 1 HOMOLOG"/>
    <property type="match status" value="1"/>
</dbReference>
<feature type="region of interest" description="Disordered" evidence="1">
    <location>
        <begin position="27"/>
        <end position="53"/>
    </location>
</feature>
<feature type="non-terminal residue" evidence="2">
    <location>
        <position position="196"/>
    </location>
</feature>
<proteinExistence type="predicted"/>
<evidence type="ECO:0000313" key="2">
    <source>
        <dbReference type="EMBL" id="CAK0825297.1"/>
    </source>
</evidence>
<feature type="compositionally biased region" description="Basic residues" evidence="1">
    <location>
        <begin position="121"/>
        <end position="140"/>
    </location>
</feature>
<dbReference type="InterPro" id="IPR045112">
    <property type="entry name" value="PPAN-like"/>
</dbReference>
<evidence type="ECO:0008006" key="4">
    <source>
        <dbReference type="Google" id="ProtNLM"/>
    </source>
</evidence>
<dbReference type="Proteomes" id="UP001189429">
    <property type="component" value="Unassembled WGS sequence"/>
</dbReference>
<keyword evidence="3" id="KW-1185">Reference proteome</keyword>
<name>A0ABN9S0X0_9DINO</name>
<dbReference type="PANTHER" id="PTHR12661">
    <property type="entry name" value="PETER PAN-RELATED"/>
    <property type="match status" value="1"/>
</dbReference>
<feature type="compositionally biased region" description="Acidic residues" evidence="1">
    <location>
        <begin position="144"/>
        <end position="155"/>
    </location>
</feature>
<feature type="compositionally biased region" description="Low complexity" evidence="1">
    <location>
        <begin position="165"/>
        <end position="177"/>
    </location>
</feature>
<evidence type="ECO:0000313" key="3">
    <source>
        <dbReference type="Proteomes" id="UP001189429"/>
    </source>
</evidence>
<sequence>MQRSVQKLLRLSRLPKMGKREDIADYLLNGGDASESEAEDGEEAPSTGGGKMAVRLTESGPRMTLLLVKAEEGVCSGGILYHRYPDTKTPSQRELLEQRARAKKKLSERAKKVEAEAQGAKKARLLKEKKKQGLAVKKGKGGGDADDGGDEDEAEGGGGPELEKGFVGLAQAGAGAAEGKRKRFHPFGWGAKAAKK</sequence>
<comment type="caution">
    <text evidence="2">The sequence shown here is derived from an EMBL/GenBank/DDBJ whole genome shotgun (WGS) entry which is preliminary data.</text>
</comment>
<accession>A0ABN9S0X0</accession>
<protein>
    <recommendedName>
        <fullName evidence="4">Brix domain-containing protein</fullName>
    </recommendedName>
</protein>
<feature type="compositionally biased region" description="Basic and acidic residues" evidence="1">
    <location>
        <begin position="98"/>
        <end position="115"/>
    </location>
</feature>
<evidence type="ECO:0000256" key="1">
    <source>
        <dbReference type="SAM" id="MobiDB-lite"/>
    </source>
</evidence>